<dbReference type="AlphaFoldDB" id="A0A1I0X0V7"/>
<comment type="pathway">
    <text evidence="1">Protein modification; protein lipoylation via exogenous pathway; protein N(6)-(lipoyl)lysine from lipoate: step 2/2.</text>
</comment>
<accession>A0A1I0X0V7</accession>
<dbReference type="UniPathway" id="UPA00537">
    <property type="reaction ID" value="UER00594"/>
</dbReference>
<dbReference type="Gene3D" id="3.30.390.50">
    <property type="entry name" value="CO dehydrogenase flavoprotein, C-terminal domain"/>
    <property type="match status" value="1"/>
</dbReference>
<dbReference type="Pfam" id="PF21948">
    <property type="entry name" value="LplA-B_cat"/>
    <property type="match status" value="1"/>
</dbReference>
<keyword evidence="10" id="KW-1185">Reference proteome</keyword>
<dbReference type="SUPFAM" id="SSF82649">
    <property type="entry name" value="SufE/NifU"/>
    <property type="match status" value="1"/>
</dbReference>
<dbReference type="Pfam" id="PF10437">
    <property type="entry name" value="Lip_prot_lig_C"/>
    <property type="match status" value="1"/>
</dbReference>
<dbReference type="RefSeq" id="WP_092871215.1">
    <property type="nucleotide sequence ID" value="NZ_FOJY01000005.1"/>
</dbReference>
<evidence type="ECO:0000256" key="7">
    <source>
        <dbReference type="ARBA" id="ARBA00048037"/>
    </source>
</evidence>
<evidence type="ECO:0000256" key="1">
    <source>
        <dbReference type="ARBA" id="ARBA00005085"/>
    </source>
</evidence>
<organism evidence="9 10">
    <name type="scientific">Acetitomaculum ruminis DSM 5522</name>
    <dbReference type="NCBI Taxonomy" id="1120918"/>
    <lineage>
        <taxon>Bacteria</taxon>
        <taxon>Bacillati</taxon>
        <taxon>Bacillota</taxon>
        <taxon>Clostridia</taxon>
        <taxon>Lachnospirales</taxon>
        <taxon>Lachnospiraceae</taxon>
        <taxon>Acetitomaculum</taxon>
    </lineage>
</organism>
<dbReference type="InterPro" id="IPR004143">
    <property type="entry name" value="BPL_LPL_catalytic"/>
</dbReference>
<dbReference type="GO" id="GO:0016979">
    <property type="term" value="F:lipoate-protein ligase activity"/>
    <property type="evidence" value="ECO:0007669"/>
    <property type="project" value="UniProtKB-EC"/>
</dbReference>
<evidence type="ECO:0000256" key="2">
    <source>
        <dbReference type="ARBA" id="ARBA00005124"/>
    </source>
</evidence>
<name>A0A1I0X0V7_9FIRM</name>
<dbReference type="EMBL" id="FOJY01000005">
    <property type="protein sequence ID" value="SFA94267.1"/>
    <property type="molecule type" value="Genomic_DNA"/>
</dbReference>
<dbReference type="CDD" id="cd16443">
    <property type="entry name" value="LplA"/>
    <property type="match status" value="1"/>
</dbReference>
<dbReference type="GO" id="GO:0005737">
    <property type="term" value="C:cytoplasm"/>
    <property type="evidence" value="ECO:0007669"/>
    <property type="project" value="TreeGrafter"/>
</dbReference>
<comment type="catalytic activity">
    <reaction evidence="7">
        <text>L-lysyl-[lipoyl-carrier protein] + (R)-lipoate + ATP = N(6)-[(R)-lipoyl]-L-lysyl-[lipoyl-carrier protein] + AMP + diphosphate + H(+)</text>
        <dbReference type="Rhea" id="RHEA:49288"/>
        <dbReference type="Rhea" id="RHEA-COMP:10500"/>
        <dbReference type="Rhea" id="RHEA-COMP:10502"/>
        <dbReference type="ChEBI" id="CHEBI:15378"/>
        <dbReference type="ChEBI" id="CHEBI:29969"/>
        <dbReference type="ChEBI" id="CHEBI:30616"/>
        <dbReference type="ChEBI" id="CHEBI:33019"/>
        <dbReference type="ChEBI" id="CHEBI:83088"/>
        <dbReference type="ChEBI" id="CHEBI:83099"/>
        <dbReference type="ChEBI" id="CHEBI:456215"/>
        <dbReference type="EC" id="6.3.1.20"/>
    </reaction>
</comment>
<feature type="domain" description="BPL/LPL catalytic" evidence="8">
    <location>
        <begin position="30"/>
        <end position="214"/>
    </location>
</feature>
<protein>
    <recommendedName>
        <fullName evidence="3">lipoate--protein ligase</fullName>
        <ecNumber evidence="3">6.3.1.20</ecNumber>
    </recommendedName>
</protein>
<evidence type="ECO:0000259" key="8">
    <source>
        <dbReference type="PROSITE" id="PS51733"/>
    </source>
</evidence>
<evidence type="ECO:0000256" key="4">
    <source>
        <dbReference type="ARBA" id="ARBA00022598"/>
    </source>
</evidence>
<gene>
    <name evidence="9" type="ORF">SAMN05216249_105108</name>
</gene>
<dbReference type="PANTHER" id="PTHR12561:SF3">
    <property type="entry name" value="LIPOYLTRANSFERASE 1, MITOCHONDRIAL"/>
    <property type="match status" value="1"/>
</dbReference>
<keyword evidence="4 9" id="KW-0436">Ligase</keyword>
<keyword evidence="5" id="KW-0547">Nucleotide-binding</keyword>
<dbReference type="PROSITE" id="PS51733">
    <property type="entry name" value="BPL_LPL_CATALYTIC"/>
    <property type="match status" value="1"/>
</dbReference>
<evidence type="ECO:0000256" key="6">
    <source>
        <dbReference type="ARBA" id="ARBA00022840"/>
    </source>
</evidence>
<dbReference type="NCBIfam" id="TIGR00545">
    <property type="entry name" value="lipoyltrans"/>
    <property type="match status" value="1"/>
</dbReference>
<dbReference type="Proteomes" id="UP000198838">
    <property type="component" value="Unassembled WGS sequence"/>
</dbReference>
<dbReference type="InterPro" id="IPR045864">
    <property type="entry name" value="aa-tRNA-synth_II/BPL/LPL"/>
</dbReference>
<dbReference type="InterPro" id="IPR004562">
    <property type="entry name" value="LipoylTrfase_LipoateP_Ligase"/>
</dbReference>
<dbReference type="PANTHER" id="PTHR12561">
    <property type="entry name" value="LIPOATE-PROTEIN LIGASE"/>
    <property type="match status" value="1"/>
</dbReference>
<dbReference type="GO" id="GO:0017118">
    <property type="term" value="F:lipoyltransferase activity"/>
    <property type="evidence" value="ECO:0007669"/>
    <property type="project" value="TreeGrafter"/>
</dbReference>
<dbReference type="Gene3D" id="3.30.930.10">
    <property type="entry name" value="Bira Bifunctional Protein, Domain 2"/>
    <property type="match status" value="1"/>
</dbReference>
<reference evidence="9 10" key="1">
    <citation type="submission" date="2016-10" db="EMBL/GenBank/DDBJ databases">
        <authorList>
            <person name="de Groot N.N."/>
        </authorList>
    </citation>
    <scope>NUCLEOTIDE SEQUENCE [LARGE SCALE GENOMIC DNA]</scope>
    <source>
        <strain evidence="9 10">DSM 5522</strain>
    </source>
</reference>
<dbReference type="STRING" id="1120918.SAMN05216249_105108"/>
<dbReference type="SUPFAM" id="SSF55681">
    <property type="entry name" value="Class II aaRS and biotin synthetases"/>
    <property type="match status" value="1"/>
</dbReference>
<evidence type="ECO:0000313" key="9">
    <source>
        <dbReference type="EMBL" id="SFA94267.1"/>
    </source>
</evidence>
<evidence type="ECO:0000256" key="5">
    <source>
        <dbReference type="ARBA" id="ARBA00022741"/>
    </source>
</evidence>
<proteinExistence type="predicted"/>
<dbReference type="EC" id="6.3.1.20" evidence="3"/>
<dbReference type="OrthoDB" id="9788148at2"/>
<dbReference type="GO" id="GO:0009249">
    <property type="term" value="P:protein lipoylation"/>
    <property type="evidence" value="ECO:0007669"/>
    <property type="project" value="InterPro"/>
</dbReference>
<comment type="pathway">
    <text evidence="2">Protein modification; protein lipoylation via exogenous pathway; protein N(6)-(lipoyl)lysine from lipoate: step 1/2.</text>
</comment>
<keyword evidence="6" id="KW-0067">ATP-binding</keyword>
<dbReference type="InterPro" id="IPR019491">
    <property type="entry name" value="Lipoate_protein_ligase_C"/>
</dbReference>
<dbReference type="GO" id="GO:0005524">
    <property type="term" value="F:ATP binding"/>
    <property type="evidence" value="ECO:0007669"/>
    <property type="project" value="UniProtKB-KW"/>
</dbReference>
<evidence type="ECO:0000313" key="10">
    <source>
        <dbReference type="Proteomes" id="UP000198838"/>
    </source>
</evidence>
<sequence>MFKKVKIYISDEHDIRTNLALEEYLIKELENECAILFLWWNNNTIVIGRNQNPWRECHLSAMEEDNINIGRRKSGGGAVFQDPGNVNYSFICYEKDYNIEQLINIVTSSLKKFGIDAFFNGRNDLLVEGNKKVSGSAFSKYDNFHIMHATMLINADLQKMAKYLNVSKAKLASKGVKSVQSRVTNLVELNKDITVKGFEDAMIETTKELFGDDSKLYPVPDKSLWKNELDFFTSDKWVFGRKINFEHILENRFDWGEIQLHFQIKEGLISECKIYTDSMDETIFDTINKLLINCKYSTEGIKKALDSITVENNLQKQIISDIITLLKREL</sequence>
<evidence type="ECO:0000256" key="3">
    <source>
        <dbReference type="ARBA" id="ARBA00012367"/>
    </source>
</evidence>